<gene>
    <name evidence="1" type="ORF">SAMN05216260_11056</name>
</gene>
<dbReference type="EMBL" id="FNAX01000010">
    <property type="protein sequence ID" value="SDF69922.1"/>
    <property type="molecule type" value="Genomic_DNA"/>
</dbReference>
<sequence>MVPVHFDSWSRFTEGRDEREAAFTAAGLADRLHGLSSGLLTAGSALTAIAVGPLSQAHGRP</sequence>
<protein>
    <submittedName>
        <fullName evidence="1">Uncharacterized protein</fullName>
    </submittedName>
</protein>
<proteinExistence type="predicted"/>
<accession>A0A1G7N7J7</accession>
<reference evidence="1 2" key="1">
    <citation type="submission" date="2016-10" db="EMBL/GenBank/DDBJ databases">
        <authorList>
            <person name="de Groot N.N."/>
        </authorList>
    </citation>
    <scope>NUCLEOTIDE SEQUENCE [LARGE SCALE GENOMIC DNA]</scope>
    <source>
        <strain evidence="1 2">CGMCC 4.1859</strain>
    </source>
</reference>
<dbReference type="AlphaFoldDB" id="A0A1G7N7J7"/>
<evidence type="ECO:0000313" key="2">
    <source>
        <dbReference type="Proteomes" id="UP000198614"/>
    </source>
</evidence>
<dbReference type="Proteomes" id="UP000198614">
    <property type="component" value="Unassembled WGS sequence"/>
</dbReference>
<evidence type="ECO:0000313" key="1">
    <source>
        <dbReference type="EMBL" id="SDF69922.1"/>
    </source>
</evidence>
<name>A0A1G7N7J7_9ACTN</name>
<organism evidence="1 2">
    <name type="scientific">Streptomyces griseoaurantiacus</name>
    <dbReference type="NCBI Taxonomy" id="68213"/>
    <lineage>
        <taxon>Bacteria</taxon>
        <taxon>Bacillati</taxon>
        <taxon>Actinomycetota</taxon>
        <taxon>Actinomycetes</taxon>
        <taxon>Kitasatosporales</taxon>
        <taxon>Streptomycetaceae</taxon>
        <taxon>Streptomyces</taxon>
        <taxon>Streptomyces aurantiacus group</taxon>
    </lineage>
</organism>